<evidence type="ECO:0000256" key="2">
    <source>
        <dbReference type="ARBA" id="ARBA00005189"/>
    </source>
</evidence>
<dbReference type="PANTHER" id="PTHR31650">
    <property type="entry name" value="O-ACYLTRANSFERASE (WSD1-LIKE) FAMILY PROTEIN"/>
    <property type="match status" value="1"/>
</dbReference>
<feature type="domain" description="O-acyltransferase WSD1-like N-terminal" evidence="7">
    <location>
        <begin position="12"/>
        <end position="284"/>
    </location>
</feature>
<dbReference type="EC" id="2.3.1.20" evidence="3"/>
<dbReference type="GO" id="GO:0051701">
    <property type="term" value="P:biological process involved in interaction with host"/>
    <property type="evidence" value="ECO:0007669"/>
    <property type="project" value="TreeGrafter"/>
</dbReference>
<evidence type="ECO:0000256" key="6">
    <source>
        <dbReference type="ARBA" id="ARBA00048109"/>
    </source>
</evidence>
<accession>A0A6J6F3X7</accession>
<feature type="domain" description="O-acyltransferase WSD1 C-terminal" evidence="8">
    <location>
        <begin position="325"/>
        <end position="460"/>
    </location>
</feature>
<dbReference type="Pfam" id="PF06974">
    <property type="entry name" value="WS_DGAT_C"/>
    <property type="match status" value="1"/>
</dbReference>
<evidence type="ECO:0000259" key="8">
    <source>
        <dbReference type="Pfam" id="PF06974"/>
    </source>
</evidence>
<comment type="pathway">
    <text evidence="2">Lipid metabolism.</text>
</comment>
<comment type="pathway">
    <text evidence="1">Glycerolipid metabolism; triacylglycerol biosynthesis.</text>
</comment>
<dbReference type="UniPathway" id="UPA00282"/>
<dbReference type="GO" id="GO:0004144">
    <property type="term" value="F:diacylglycerol O-acyltransferase activity"/>
    <property type="evidence" value="ECO:0007669"/>
    <property type="project" value="UniProtKB-EC"/>
</dbReference>
<evidence type="ECO:0000256" key="5">
    <source>
        <dbReference type="ARBA" id="ARBA00023315"/>
    </source>
</evidence>
<dbReference type="InterPro" id="IPR023213">
    <property type="entry name" value="CAT-like_dom_sf"/>
</dbReference>
<dbReference type="Pfam" id="PF03007">
    <property type="entry name" value="WS_DGAT_cat"/>
    <property type="match status" value="1"/>
</dbReference>
<evidence type="ECO:0000256" key="4">
    <source>
        <dbReference type="ARBA" id="ARBA00022679"/>
    </source>
</evidence>
<dbReference type="GO" id="GO:0071731">
    <property type="term" value="P:response to nitric oxide"/>
    <property type="evidence" value="ECO:0007669"/>
    <property type="project" value="TreeGrafter"/>
</dbReference>
<dbReference type="SUPFAM" id="SSF52777">
    <property type="entry name" value="CoA-dependent acyltransferases"/>
    <property type="match status" value="1"/>
</dbReference>
<gene>
    <name evidence="9" type="ORF">UFOPK1493_03245</name>
</gene>
<evidence type="ECO:0000256" key="1">
    <source>
        <dbReference type="ARBA" id="ARBA00004771"/>
    </source>
</evidence>
<dbReference type="InterPro" id="IPR004255">
    <property type="entry name" value="O-acyltransferase_WSD1_N"/>
</dbReference>
<dbReference type="GO" id="GO:0001666">
    <property type="term" value="P:response to hypoxia"/>
    <property type="evidence" value="ECO:0007669"/>
    <property type="project" value="TreeGrafter"/>
</dbReference>
<dbReference type="AlphaFoldDB" id="A0A6J6F3X7"/>
<protein>
    <recommendedName>
        <fullName evidence="3">diacylglycerol O-acyltransferase</fullName>
        <ecNumber evidence="3">2.3.1.20</ecNumber>
    </recommendedName>
</protein>
<comment type="catalytic activity">
    <reaction evidence="6">
        <text>an acyl-CoA + a 1,2-diacyl-sn-glycerol = a triacyl-sn-glycerol + CoA</text>
        <dbReference type="Rhea" id="RHEA:10868"/>
        <dbReference type="ChEBI" id="CHEBI:17815"/>
        <dbReference type="ChEBI" id="CHEBI:57287"/>
        <dbReference type="ChEBI" id="CHEBI:58342"/>
        <dbReference type="ChEBI" id="CHEBI:64615"/>
        <dbReference type="EC" id="2.3.1.20"/>
    </reaction>
</comment>
<evidence type="ECO:0000313" key="9">
    <source>
        <dbReference type="EMBL" id="CAB4583481.1"/>
    </source>
</evidence>
<name>A0A6J6F3X7_9ZZZZ</name>
<organism evidence="9">
    <name type="scientific">freshwater metagenome</name>
    <dbReference type="NCBI Taxonomy" id="449393"/>
    <lineage>
        <taxon>unclassified sequences</taxon>
        <taxon>metagenomes</taxon>
        <taxon>ecological metagenomes</taxon>
    </lineage>
</organism>
<reference evidence="9" key="1">
    <citation type="submission" date="2020-05" db="EMBL/GenBank/DDBJ databases">
        <authorList>
            <person name="Chiriac C."/>
            <person name="Salcher M."/>
            <person name="Ghai R."/>
            <person name="Kavagutti S V."/>
        </authorList>
    </citation>
    <scope>NUCLEOTIDE SEQUENCE</scope>
</reference>
<keyword evidence="5" id="KW-0012">Acyltransferase</keyword>
<dbReference type="GO" id="GO:0005886">
    <property type="term" value="C:plasma membrane"/>
    <property type="evidence" value="ECO:0007669"/>
    <property type="project" value="TreeGrafter"/>
</dbReference>
<dbReference type="PANTHER" id="PTHR31650:SF1">
    <property type="entry name" value="WAX ESTER SYNTHASE_DIACYLGLYCEROL ACYLTRANSFERASE 4-RELATED"/>
    <property type="match status" value="1"/>
</dbReference>
<sequence>MVTASNRPRTYLSQNDAIMWTIESDPLLRSTIVGVVVLDGAPDWDRLVTRMRHVTAMVPELREKVVAVPLHPTTWRWEPDPEFDLSYHLRRVAVPAPATTREVLDLARTMAQAGFDRTRPLWEFALVEGLADGSAAFVMKAHHVVTDGIGAVQLATHLFDLEAEPSQPVRPPSDTPVAGAPEIHGIAGHLREVITHDLASVVGLARRALPAVATDLVRAVRDPFRVVADTVRTVESIGRTVAPVVTTLSPVMVERHRDTRFEMLEVPVDDLRRAAAAANGTLNDGFLAAITGGLRRYHQALGAEVDELRIAMPVSLRTSADDAGGNHVTVMRFLVPVGVEDPDERIRRLHDIGRRIRQERSLPHTEAIAGALNLLPAGVIGTMLKHVDFLASNVPGIAVPLYLEGRRVLRYVPFGPTAGSSMNVTLMSYAGTCCVGVDLDTAAVTDTALMMRCLREGFDEVLALGVTSPA</sequence>
<dbReference type="InterPro" id="IPR009721">
    <property type="entry name" value="O-acyltransferase_WSD1_C"/>
</dbReference>
<proteinExistence type="predicted"/>
<evidence type="ECO:0000259" key="7">
    <source>
        <dbReference type="Pfam" id="PF03007"/>
    </source>
</evidence>
<dbReference type="InterPro" id="IPR045034">
    <property type="entry name" value="O-acyltransferase_WSD1-like"/>
</dbReference>
<keyword evidence="4" id="KW-0808">Transferase</keyword>
<dbReference type="EMBL" id="CAEZSR010000169">
    <property type="protein sequence ID" value="CAB4583481.1"/>
    <property type="molecule type" value="Genomic_DNA"/>
</dbReference>
<evidence type="ECO:0000256" key="3">
    <source>
        <dbReference type="ARBA" id="ARBA00013244"/>
    </source>
</evidence>
<dbReference type="GO" id="GO:0019432">
    <property type="term" value="P:triglyceride biosynthetic process"/>
    <property type="evidence" value="ECO:0007669"/>
    <property type="project" value="UniProtKB-UniPathway"/>
</dbReference>
<dbReference type="Gene3D" id="3.30.559.10">
    <property type="entry name" value="Chloramphenicol acetyltransferase-like domain"/>
    <property type="match status" value="1"/>
</dbReference>